<dbReference type="EC" id="1.1.1.22" evidence="3 7"/>
<feature type="binding site" evidence="10">
    <location>
        <position position="30"/>
    </location>
    <ligand>
        <name>NAD(+)</name>
        <dbReference type="ChEBI" id="CHEBI:57540"/>
    </ligand>
</feature>
<dbReference type="InterPro" id="IPR014027">
    <property type="entry name" value="UDP-Glc/GDP-Man_DH_C"/>
</dbReference>
<dbReference type="InterPro" id="IPR028357">
    <property type="entry name" value="UDPglc_DH_bac"/>
</dbReference>
<feature type="binding site" evidence="10">
    <location>
        <position position="84"/>
    </location>
    <ligand>
        <name>NAD(+)</name>
        <dbReference type="ChEBI" id="CHEBI:57540"/>
    </ligand>
</feature>
<protein>
    <recommendedName>
        <fullName evidence="3 7">UDP-glucose 6-dehydrogenase</fullName>
        <ecNumber evidence="3 7">1.1.1.22</ecNumber>
    </recommendedName>
</protein>
<evidence type="ECO:0000256" key="8">
    <source>
        <dbReference type="PIRSR" id="PIRSR500134-1"/>
    </source>
</evidence>
<dbReference type="PANTHER" id="PTHR43750">
    <property type="entry name" value="UDP-GLUCOSE 6-DEHYDROGENASE TUAD"/>
    <property type="match status" value="1"/>
</dbReference>
<comment type="pathway">
    <text evidence="1">Nucleotide-sugar biosynthesis; UDP-alpha-D-glucuronate biosynthesis; UDP-alpha-D-glucuronate from UDP-alpha-D-glucose: step 1/1.</text>
</comment>
<dbReference type="NCBIfam" id="TIGR03026">
    <property type="entry name" value="NDP-sugDHase"/>
    <property type="match status" value="1"/>
</dbReference>
<feature type="binding site" evidence="9">
    <location>
        <position position="318"/>
    </location>
    <ligand>
        <name>substrate</name>
    </ligand>
</feature>
<feature type="binding site" evidence="9">
    <location>
        <position position="254"/>
    </location>
    <ligand>
        <name>substrate</name>
    </ligand>
</feature>
<feature type="binding site" evidence="10">
    <location>
        <position position="325"/>
    </location>
    <ligand>
        <name>NAD(+)</name>
        <dbReference type="ChEBI" id="CHEBI:57540"/>
    </ligand>
</feature>
<evidence type="ECO:0000256" key="5">
    <source>
        <dbReference type="ARBA" id="ARBA00023027"/>
    </source>
</evidence>
<name>A0AAJ6AHY2_9MICC</name>
<feature type="binding site" evidence="10">
    <location>
        <position position="120"/>
    </location>
    <ligand>
        <name>NAD(+)</name>
        <dbReference type="ChEBI" id="CHEBI:57540"/>
    </ligand>
</feature>
<feature type="binding site" evidence="10">
    <location>
        <position position="35"/>
    </location>
    <ligand>
        <name>NAD(+)</name>
        <dbReference type="ChEBI" id="CHEBI:57540"/>
    </ligand>
</feature>
<dbReference type="GO" id="GO:0051287">
    <property type="term" value="F:NAD binding"/>
    <property type="evidence" value="ECO:0007669"/>
    <property type="project" value="InterPro"/>
</dbReference>
<dbReference type="InterPro" id="IPR036220">
    <property type="entry name" value="UDP-Glc/GDP-Man_DH_C_sf"/>
</dbReference>
<feature type="domain" description="UDP-glucose/GDP-mannose dehydrogenase C-terminal" evidence="11">
    <location>
        <begin position="311"/>
        <end position="412"/>
    </location>
</feature>
<dbReference type="Pfam" id="PF03721">
    <property type="entry name" value="UDPG_MGDP_dh_N"/>
    <property type="match status" value="1"/>
</dbReference>
<dbReference type="Gene3D" id="1.20.5.100">
    <property type="entry name" value="Cytochrome c1, transmembrane anchor, C-terminal"/>
    <property type="match status" value="1"/>
</dbReference>
<dbReference type="PANTHER" id="PTHR43750:SF3">
    <property type="entry name" value="UDP-GLUCOSE 6-DEHYDROGENASE TUAD"/>
    <property type="match status" value="1"/>
</dbReference>
<evidence type="ECO:0000256" key="4">
    <source>
        <dbReference type="ARBA" id="ARBA00023002"/>
    </source>
</evidence>
<dbReference type="InterPro" id="IPR008927">
    <property type="entry name" value="6-PGluconate_DH-like_C_sf"/>
</dbReference>
<dbReference type="RefSeq" id="WP_279674501.1">
    <property type="nucleotide sequence ID" value="NZ_CP122566.1"/>
</dbReference>
<accession>A0AAJ6AHY2</accession>
<evidence type="ECO:0000256" key="2">
    <source>
        <dbReference type="ARBA" id="ARBA00006601"/>
    </source>
</evidence>
<evidence type="ECO:0000313" key="12">
    <source>
        <dbReference type="EMBL" id="WGH92357.1"/>
    </source>
</evidence>
<feature type="active site" description="Nucleophile" evidence="8">
    <location>
        <position position="257"/>
    </location>
</feature>
<feature type="binding site" evidence="10">
    <location>
        <position position="149"/>
    </location>
    <ligand>
        <name>NAD(+)</name>
        <dbReference type="ChEBI" id="CHEBI:57540"/>
    </ligand>
</feature>
<dbReference type="Pfam" id="PF03720">
    <property type="entry name" value="UDPG_MGDP_dh_C"/>
    <property type="match status" value="1"/>
</dbReference>
<dbReference type="Pfam" id="PF00984">
    <property type="entry name" value="UDPG_MGDP_dh"/>
    <property type="match status" value="1"/>
</dbReference>
<sequence>MKISVIGCGYLGAVHAACMAELGHEVVGIDVDERRINGFVSGKLPFYEPGLSELIARQLGDRLSFSTDPAEIKQTEVHFICVGTPQLSAGRGADLSYVNQAVDTVLEQAQPGSLIAGKSTVPVGTAEELAERVLPAGFGLVWNPEFLREGFAIQDTLHPDRLVYGTMTPGAEDTLDQVYAQLLEDGVPRMITDAATAELVKVAANSFLATKISFINAMAEICDATGANVTTLAEALGHDDRIGRKFLRAGIGFGGGCLPKDIRAFQDRAEQLGLEEALGTLSEVDAVNQRARTRAVEKLAGVLKLNGARIAVLGGAFKPDSDDVRDSPAVAVAQQLIDAGARVSMYDPQAGENLRVALPQARVLDDLASCLVEADAVAVLTEWKEFTEVDPRTIARSMTGRIVLDGRNALDMDAWTAAGFHYLGMGRSAQTREKTAKEVTS</sequence>
<dbReference type="Gene3D" id="3.40.50.720">
    <property type="entry name" value="NAD(P)-binding Rossmann-like Domain"/>
    <property type="match status" value="2"/>
</dbReference>
<feature type="binding site" evidence="9">
    <location>
        <begin position="246"/>
        <end position="250"/>
    </location>
    <ligand>
        <name>substrate</name>
    </ligand>
</feature>
<proteinExistence type="inferred from homology"/>
<dbReference type="PIRSF" id="PIRSF500134">
    <property type="entry name" value="UDPglc_DH_bac"/>
    <property type="match status" value="1"/>
</dbReference>
<evidence type="ECO:0000256" key="3">
    <source>
        <dbReference type="ARBA" id="ARBA00012954"/>
    </source>
</evidence>
<dbReference type="SUPFAM" id="SSF51735">
    <property type="entry name" value="NAD(P)-binding Rossmann-fold domains"/>
    <property type="match status" value="1"/>
</dbReference>
<dbReference type="AlphaFoldDB" id="A0AAJ6AHY2"/>
<comment type="similarity">
    <text evidence="2 7">Belongs to the UDP-glucose/GDP-mannose dehydrogenase family.</text>
</comment>
<dbReference type="PIRSF" id="PIRSF000124">
    <property type="entry name" value="UDPglc_GDPman_dh"/>
    <property type="match status" value="1"/>
</dbReference>
<gene>
    <name evidence="12" type="ORF">QDX21_08490</name>
</gene>
<evidence type="ECO:0000256" key="9">
    <source>
        <dbReference type="PIRSR" id="PIRSR500134-2"/>
    </source>
</evidence>
<evidence type="ECO:0000256" key="1">
    <source>
        <dbReference type="ARBA" id="ARBA00004701"/>
    </source>
</evidence>
<organism evidence="12 13">
    <name type="scientific">Auritidibacter ignavus</name>
    <dbReference type="NCBI Taxonomy" id="678932"/>
    <lineage>
        <taxon>Bacteria</taxon>
        <taxon>Bacillati</taxon>
        <taxon>Actinomycetota</taxon>
        <taxon>Actinomycetes</taxon>
        <taxon>Micrococcales</taxon>
        <taxon>Micrococcaceae</taxon>
        <taxon>Auritidibacter</taxon>
    </lineage>
</organism>
<dbReference type="SMART" id="SM00984">
    <property type="entry name" value="UDPG_MGDP_dh_C"/>
    <property type="match status" value="1"/>
</dbReference>
<dbReference type="InterPro" id="IPR036291">
    <property type="entry name" value="NAD(P)-bd_dom_sf"/>
</dbReference>
<reference evidence="12 13" key="1">
    <citation type="submission" date="2023-03" db="EMBL/GenBank/DDBJ databases">
        <title>Complete genome sequences of several Auritidibacter ignavus strains isolated from ear infections.</title>
        <authorList>
            <person name="Baehr T."/>
            <person name="Baumhoegger A.M."/>
        </authorList>
    </citation>
    <scope>NUCLEOTIDE SEQUENCE [LARGE SCALE GENOMIC DNA]</scope>
    <source>
        <strain evidence="12 13">BABAE-6</strain>
    </source>
</reference>
<dbReference type="InterPro" id="IPR001732">
    <property type="entry name" value="UDP-Glc/GDP-Man_DH_N"/>
</dbReference>
<dbReference type="SUPFAM" id="SSF48179">
    <property type="entry name" value="6-phosphogluconate dehydrogenase C-terminal domain-like"/>
    <property type="match status" value="1"/>
</dbReference>
<evidence type="ECO:0000256" key="7">
    <source>
        <dbReference type="PIRNR" id="PIRNR000124"/>
    </source>
</evidence>
<dbReference type="GO" id="GO:0000271">
    <property type="term" value="P:polysaccharide biosynthetic process"/>
    <property type="evidence" value="ECO:0007669"/>
    <property type="project" value="InterPro"/>
</dbReference>
<dbReference type="GO" id="GO:0003979">
    <property type="term" value="F:UDP-glucose 6-dehydrogenase activity"/>
    <property type="evidence" value="ECO:0007669"/>
    <property type="project" value="UniProtKB-EC"/>
</dbReference>
<keyword evidence="4 7" id="KW-0560">Oxidoreductase</keyword>
<dbReference type="InterPro" id="IPR017476">
    <property type="entry name" value="UDP-Glc/GDP-Man"/>
</dbReference>
<comment type="catalytic activity">
    <reaction evidence="6 7">
        <text>UDP-alpha-D-glucose + 2 NAD(+) + H2O = UDP-alpha-D-glucuronate + 2 NADH + 3 H(+)</text>
        <dbReference type="Rhea" id="RHEA:23596"/>
        <dbReference type="ChEBI" id="CHEBI:15377"/>
        <dbReference type="ChEBI" id="CHEBI:15378"/>
        <dbReference type="ChEBI" id="CHEBI:57540"/>
        <dbReference type="ChEBI" id="CHEBI:57945"/>
        <dbReference type="ChEBI" id="CHEBI:58052"/>
        <dbReference type="ChEBI" id="CHEBI:58885"/>
        <dbReference type="EC" id="1.1.1.22"/>
    </reaction>
</comment>
<dbReference type="InterPro" id="IPR014026">
    <property type="entry name" value="UDP-Glc/GDP-Man_DH_dimer"/>
</dbReference>
<feature type="binding site" evidence="9">
    <location>
        <position position="201"/>
    </location>
    <ligand>
        <name>substrate</name>
    </ligand>
</feature>
<dbReference type="EMBL" id="CP122566">
    <property type="protein sequence ID" value="WGH92357.1"/>
    <property type="molecule type" value="Genomic_DNA"/>
</dbReference>
<feature type="binding site" evidence="9">
    <location>
        <begin position="146"/>
        <end position="149"/>
    </location>
    <ligand>
        <name>substrate</name>
    </ligand>
</feature>
<evidence type="ECO:0000313" key="13">
    <source>
        <dbReference type="Proteomes" id="UP001224674"/>
    </source>
</evidence>
<dbReference type="SUPFAM" id="SSF52413">
    <property type="entry name" value="UDP-glucose/GDP-mannose dehydrogenase C-terminal domain"/>
    <property type="match status" value="1"/>
</dbReference>
<dbReference type="Proteomes" id="UP001224674">
    <property type="component" value="Chromosome"/>
</dbReference>
<keyword evidence="13" id="KW-1185">Reference proteome</keyword>
<evidence type="ECO:0000256" key="6">
    <source>
        <dbReference type="ARBA" id="ARBA00047473"/>
    </source>
</evidence>
<keyword evidence="5 7" id="KW-0520">NAD</keyword>
<evidence type="ECO:0000256" key="10">
    <source>
        <dbReference type="PIRSR" id="PIRSR500134-3"/>
    </source>
</evidence>
<feature type="binding site" evidence="10">
    <location>
        <position position="260"/>
    </location>
    <ligand>
        <name>NAD(+)</name>
        <dbReference type="ChEBI" id="CHEBI:57540"/>
    </ligand>
</feature>
<evidence type="ECO:0000259" key="11">
    <source>
        <dbReference type="SMART" id="SM00984"/>
    </source>
</evidence>